<dbReference type="Pfam" id="PF00561">
    <property type="entry name" value="Abhydrolase_1"/>
    <property type="match status" value="1"/>
</dbReference>
<dbReference type="PRINTS" id="PR00111">
    <property type="entry name" value="ABHYDROLASE"/>
</dbReference>
<gene>
    <name evidence="2" type="ORF">HM131_03155</name>
</gene>
<name>A0A1W5ZRH9_9BACI</name>
<reference evidence="2 3" key="1">
    <citation type="submission" date="2017-04" db="EMBL/GenBank/DDBJ databases">
        <title>The whole genome sequencing and assembly of Halobacillus mangrovi strain.</title>
        <authorList>
            <person name="Lee S.-J."/>
            <person name="Park M.-K."/>
            <person name="Kim J.-Y."/>
            <person name="Lee Y.-J."/>
            <person name="Yi H."/>
            <person name="Bahn Y.-S."/>
            <person name="Kim J.F."/>
            <person name="Lee D.-W."/>
        </authorList>
    </citation>
    <scope>NUCLEOTIDE SEQUENCE [LARGE SCALE GENOMIC DNA]</scope>
    <source>
        <strain evidence="2 3">KTB 131</strain>
    </source>
</reference>
<dbReference type="PANTHER" id="PTHR43798">
    <property type="entry name" value="MONOACYLGLYCEROL LIPASE"/>
    <property type="match status" value="1"/>
</dbReference>
<dbReference type="Gene3D" id="3.40.50.1820">
    <property type="entry name" value="alpha/beta hydrolase"/>
    <property type="match status" value="1"/>
</dbReference>
<evidence type="ECO:0000313" key="3">
    <source>
        <dbReference type="Proteomes" id="UP000192527"/>
    </source>
</evidence>
<protein>
    <submittedName>
        <fullName evidence="2">Alpha/beta hydrolase</fullName>
    </submittedName>
</protein>
<dbReference type="InterPro" id="IPR000073">
    <property type="entry name" value="AB_hydrolase_1"/>
</dbReference>
<evidence type="ECO:0000259" key="1">
    <source>
        <dbReference type="Pfam" id="PF00561"/>
    </source>
</evidence>
<dbReference type="AlphaFoldDB" id="A0A1W5ZRH9"/>
<dbReference type="GO" id="GO:0016787">
    <property type="term" value="F:hydrolase activity"/>
    <property type="evidence" value="ECO:0007669"/>
    <property type="project" value="UniProtKB-KW"/>
</dbReference>
<dbReference type="GO" id="GO:0016020">
    <property type="term" value="C:membrane"/>
    <property type="evidence" value="ECO:0007669"/>
    <property type="project" value="TreeGrafter"/>
</dbReference>
<keyword evidence="2" id="KW-0378">Hydrolase</keyword>
<accession>A0A1W5ZRH9</accession>
<feature type="domain" description="AB hydrolase-1" evidence="1">
    <location>
        <begin position="13"/>
        <end position="126"/>
    </location>
</feature>
<dbReference type="InterPro" id="IPR029058">
    <property type="entry name" value="AB_hydrolase_fold"/>
</dbReference>
<dbReference type="InterPro" id="IPR050266">
    <property type="entry name" value="AB_hydrolase_sf"/>
</dbReference>
<evidence type="ECO:0000313" key="2">
    <source>
        <dbReference type="EMBL" id="ARI75885.1"/>
    </source>
</evidence>
<proteinExistence type="predicted"/>
<dbReference type="Proteomes" id="UP000192527">
    <property type="component" value="Chromosome"/>
</dbReference>
<dbReference type="SUPFAM" id="SSF53474">
    <property type="entry name" value="alpha/beta-Hydrolases"/>
    <property type="match status" value="1"/>
</dbReference>
<dbReference type="PANTHER" id="PTHR43798:SF28">
    <property type="entry name" value="AB HYDROLASE-1 DOMAIN-CONTAINING PROTEIN"/>
    <property type="match status" value="1"/>
</dbReference>
<keyword evidence="3" id="KW-1185">Reference proteome</keyword>
<dbReference type="STRING" id="402384.HM131_03155"/>
<sequence>MQLHTSIKGEGDPIVFLHTGLQTGQTDFQYQSEYFSNNYQILLPDLRGHGNSFSDDFSHFFEDSAKDLEETLNVYNIDSVHLAGCSLGALVGIFFAQRYPSRVKSLCLSGVLPEKPANWRYMHRQEVERQRRLLRNEEQVHYFNQLHNTNWREFIYLARDEEWYPFEQTRAIKELQVPILYLTGENNSHELKGASIYGECEHVHVALLPFAGHLVHQDQPELYTFILEQFIKRHT</sequence>
<dbReference type="RefSeq" id="WP_085027858.1">
    <property type="nucleotide sequence ID" value="NZ_CP020772.1"/>
</dbReference>
<dbReference type="OrthoDB" id="9805423at2"/>
<organism evidence="2 3">
    <name type="scientific">Halobacillus mangrovi</name>
    <dbReference type="NCBI Taxonomy" id="402384"/>
    <lineage>
        <taxon>Bacteria</taxon>
        <taxon>Bacillati</taxon>
        <taxon>Bacillota</taxon>
        <taxon>Bacilli</taxon>
        <taxon>Bacillales</taxon>
        <taxon>Bacillaceae</taxon>
        <taxon>Halobacillus</taxon>
    </lineage>
</organism>
<dbReference type="EMBL" id="CP020772">
    <property type="protein sequence ID" value="ARI75885.1"/>
    <property type="molecule type" value="Genomic_DNA"/>
</dbReference>
<dbReference type="KEGG" id="hmn:HM131_03155"/>